<comment type="caution">
    <text evidence="1">The sequence shown here is derived from an EMBL/GenBank/DDBJ whole genome shotgun (WGS) entry which is preliminary data.</text>
</comment>
<keyword evidence="2" id="KW-1185">Reference proteome</keyword>
<reference evidence="1" key="2">
    <citation type="submission" date="2021-10" db="EMBL/GenBank/DDBJ databases">
        <authorList>
            <person name="Piombo E."/>
        </authorList>
    </citation>
    <scope>NUCLEOTIDE SEQUENCE</scope>
</reference>
<accession>A0ACA9UHN3</accession>
<gene>
    <name evidence="1" type="ORF">CRV2_00017245</name>
</gene>
<name>A0ACA9UHN3_BIOOC</name>
<proteinExistence type="predicted"/>
<organism evidence="1 2">
    <name type="scientific">Clonostachys rosea f. rosea IK726</name>
    <dbReference type="NCBI Taxonomy" id="1349383"/>
    <lineage>
        <taxon>Eukaryota</taxon>
        <taxon>Fungi</taxon>
        <taxon>Dikarya</taxon>
        <taxon>Ascomycota</taxon>
        <taxon>Pezizomycotina</taxon>
        <taxon>Sordariomycetes</taxon>
        <taxon>Hypocreomycetidae</taxon>
        <taxon>Hypocreales</taxon>
        <taxon>Bionectriaceae</taxon>
        <taxon>Clonostachys</taxon>
    </lineage>
</organism>
<dbReference type="EMBL" id="CADEHS020000498">
    <property type="protein sequence ID" value="CAG9952760.1"/>
    <property type="molecule type" value="Genomic_DNA"/>
</dbReference>
<sequence length="61" mass="6798">MIELLPTVLYAAMGGLPDNKLILIWTGNIIELTSDEVQRDIKMRQFYSLGVVARMTTQGGD</sequence>
<evidence type="ECO:0000313" key="2">
    <source>
        <dbReference type="Proteomes" id="UP000836387"/>
    </source>
</evidence>
<protein>
    <submittedName>
        <fullName evidence="1">Uncharacterized protein</fullName>
    </submittedName>
</protein>
<reference evidence="1" key="1">
    <citation type="submission" date="2020-04" db="EMBL/GenBank/DDBJ databases">
        <authorList>
            <person name="Broberg M."/>
        </authorList>
    </citation>
    <scope>NUCLEOTIDE SEQUENCE</scope>
</reference>
<evidence type="ECO:0000313" key="1">
    <source>
        <dbReference type="EMBL" id="CAG9952760.1"/>
    </source>
</evidence>
<dbReference type="Proteomes" id="UP000836387">
    <property type="component" value="Unassembled WGS sequence"/>
</dbReference>